<keyword evidence="1" id="KW-0732">Signal</keyword>
<organism evidence="2 3">
    <name type="scientific">Draconibacterium halophilum</name>
    <dbReference type="NCBI Taxonomy" id="2706887"/>
    <lineage>
        <taxon>Bacteria</taxon>
        <taxon>Pseudomonadati</taxon>
        <taxon>Bacteroidota</taxon>
        <taxon>Bacteroidia</taxon>
        <taxon>Marinilabiliales</taxon>
        <taxon>Prolixibacteraceae</taxon>
        <taxon>Draconibacterium</taxon>
    </lineage>
</organism>
<name>A0A6C0RJP3_9BACT</name>
<dbReference type="Proteomes" id="UP000474630">
    <property type="component" value="Chromosome"/>
</dbReference>
<dbReference type="RefSeq" id="WP_163348782.1">
    <property type="nucleotide sequence ID" value="NZ_CP048409.1"/>
</dbReference>
<sequence>MIYRFITVSVIFLCLVVNSVSAAEKPEKDTRIKSRGSLSYDKRDAKIKVYIEGVRLDMDYMRRNMRFADFVNDPAVTDVHIIITNQRSGSGGMVYSLMYNNLTFENFNDFTITCTTFADDTGEEERQKLKNALSLGLMPFVNQTKASNQLSFLYRGETEVAQADEVEDPWNNWTFRGDVSGWANLEESKKNYSYSFNARADKVTENIRIRNNARRSVDTQKYTSDGEVYRSDNTSTYASTSAVKSLSSRWSTGLFGNLYNSNYRNTKYSITVKPAIEYNIFPWDISDRKVFTIAYYIGLEWMKYYEESIYDKMEESLWEQSLRLDLQIVQTWGEIEAGLNATNYMHDWTKNRITFDTDLSVRIIRGLSVRMGFRVENVHDQIYLPKGDVSLEDVLLNKVQLPSSFEVGANVGIRLQFGSIYNNIVNNRL</sequence>
<dbReference type="AlphaFoldDB" id="A0A6C0RJP3"/>
<dbReference type="EMBL" id="CP048409">
    <property type="protein sequence ID" value="QIA09813.1"/>
    <property type="molecule type" value="Genomic_DNA"/>
</dbReference>
<dbReference type="KEGG" id="drc:G0Q07_19835"/>
<accession>A0A6C0RJP3</accession>
<protein>
    <recommendedName>
        <fullName evidence="4">DUF481 domain-containing protein</fullName>
    </recommendedName>
</protein>
<evidence type="ECO:0000313" key="2">
    <source>
        <dbReference type="EMBL" id="QIA09813.1"/>
    </source>
</evidence>
<proteinExistence type="predicted"/>
<keyword evidence="3" id="KW-1185">Reference proteome</keyword>
<gene>
    <name evidence="2" type="ORF">G0Q07_19835</name>
</gene>
<evidence type="ECO:0000256" key="1">
    <source>
        <dbReference type="SAM" id="SignalP"/>
    </source>
</evidence>
<reference evidence="2 3" key="1">
    <citation type="submission" date="2020-02" db="EMBL/GenBank/DDBJ databases">
        <title>Genome sequencing for Draconibacterium sp. strain M1.</title>
        <authorList>
            <person name="Park S.-J."/>
        </authorList>
    </citation>
    <scope>NUCLEOTIDE SEQUENCE [LARGE SCALE GENOMIC DNA]</scope>
    <source>
        <strain evidence="2 3">M1</strain>
    </source>
</reference>
<evidence type="ECO:0008006" key="4">
    <source>
        <dbReference type="Google" id="ProtNLM"/>
    </source>
</evidence>
<feature type="chain" id="PRO_5025575229" description="DUF481 domain-containing protein" evidence="1">
    <location>
        <begin position="23"/>
        <end position="429"/>
    </location>
</feature>
<evidence type="ECO:0000313" key="3">
    <source>
        <dbReference type="Proteomes" id="UP000474630"/>
    </source>
</evidence>
<feature type="signal peptide" evidence="1">
    <location>
        <begin position="1"/>
        <end position="22"/>
    </location>
</feature>